<dbReference type="NCBIfam" id="TIGR01730">
    <property type="entry name" value="RND_mfp"/>
    <property type="match status" value="1"/>
</dbReference>
<feature type="compositionally biased region" description="Basic and acidic residues" evidence="3">
    <location>
        <begin position="354"/>
        <end position="367"/>
    </location>
</feature>
<comment type="caution">
    <text evidence="8">The sequence shown here is derived from an EMBL/GenBank/DDBJ whole genome shotgun (WGS) entry which is preliminary data.</text>
</comment>
<dbReference type="InterPro" id="IPR006143">
    <property type="entry name" value="RND_pump_MFP"/>
</dbReference>
<dbReference type="InterPro" id="IPR058792">
    <property type="entry name" value="Beta-barrel_RND_2"/>
</dbReference>
<reference evidence="8 9" key="1">
    <citation type="journal article" date="2015" name="Genome Announc.">
        <title>Draft Genome Sequence of the Terrestrial Cyanobacterium Scytonema millei VB511283, Isolated from Eastern India.</title>
        <authorList>
            <person name="Sen D."/>
            <person name="Chandrababunaidu M.M."/>
            <person name="Singh D."/>
            <person name="Sanghi N."/>
            <person name="Ghorai A."/>
            <person name="Mishra G.P."/>
            <person name="Madduluri M."/>
            <person name="Adhikary S.P."/>
            <person name="Tripathy S."/>
        </authorList>
    </citation>
    <scope>NUCLEOTIDE SEQUENCE [LARGE SCALE GENOMIC DNA]</scope>
    <source>
        <strain evidence="8 9">VB511283</strain>
    </source>
</reference>
<dbReference type="InterPro" id="IPR058625">
    <property type="entry name" value="MdtA-like_BSH"/>
</dbReference>
<dbReference type="GO" id="GO:1990281">
    <property type="term" value="C:efflux pump complex"/>
    <property type="evidence" value="ECO:0007669"/>
    <property type="project" value="TreeGrafter"/>
</dbReference>
<evidence type="ECO:0000256" key="2">
    <source>
        <dbReference type="SAM" id="Coils"/>
    </source>
</evidence>
<evidence type="ECO:0000259" key="5">
    <source>
        <dbReference type="Pfam" id="PF25917"/>
    </source>
</evidence>
<dbReference type="Pfam" id="PF25917">
    <property type="entry name" value="BSH_RND"/>
    <property type="match status" value="1"/>
</dbReference>
<dbReference type="Gene3D" id="2.40.420.20">
    <property type="match status" value="1"/>
</dbReference>
<dbReference type="Gene3D" id="2.40.30.170">
    <property type="match status" value="1"/>
</dbReference>
<gene>
    <name evidence="8" type="ORF">QH73_0004720</name>
</gene>
<dbReference type="OrthoDB" id="9806939at2"/>
<feature type="signal peptide" evidence="4">
    <location>
        <begin position="1"/>
        <end position="21"/>
    </location>
</feature>
<feature type="domain" description="CusB-like beta-barrel" evidence="6">
    <location>
        <begin position="262"/>
        <end position="336"/>
    </location>
</feature>
<feature type="domain" description="CzcB-like C-terminal circularly permuted SH3-like" evidence="7">
    <location>
        <begin position="379"/>
        <end position="421"/>
    </location>
</feature>
<dbReference type="EMBL" id="JTJC03000001">
    <property type="protein sequence ID" value="NHC33973.1"/>
    <property type="molecule type" value="Genomic_DNA"/>
</dbReference>
<dbReference type="AlphaFoldDB" id="A0A9X5I315"/>
<dbReference type="Gene3D" id="1.10.287.470">
    <property type="entry name" value="Helix hairpin bin"/>
    <property type="match status" value="1"/>
</dbReference>
<evidence type="ECO:0000256" key="1">
    <source>
        <dbReference type="ARBA" id="ARBA00009477"/>
    </source>
</evidence>
<organism evidence="8 9">
    <name type="scientific">Scytonema millei VB511283</name>
    <dbReference type="NCBI Taxonomy" id="1245923"/>
    <lineage>
        <taxon>Bacteria</taxon>
        <taxon>Bacillati</taxon>
        <taxon>Cyanobacteriota</taxon>
        <taxon>Cyanophyceae</taxon>
        <taxon>Nostocales</taxon>
        <taxon>Scytonemataceae</taxon>
        <taxon>Scytonema</taxon>
    </lineage>
</organism>
<feature type="chain" id="PRO_5040839575" evidence="4">
    <location>
        <begin position="22"/>
        <end position="445"/>
    </location>
</feature>
<keyword evidence="9" id="KW-1185">Reference proteome</keyword>
<evidence type="ECO:0000256" key="4">
    <source>
        <dbReference type="SAM" id="SignalP"/>
    </source>
</evidence>
<feature type="domain" description="Multidrug resistance protein MdtA-like barrel-sandwich hybrid" evidence="5">
    <location>
        <begin position="73"/>
        <end position="248"/>
    </location>
</feature>
<dbReference type="Gene3D" id="2.40.50.100">
    <property type="match status" value="2"/>
</dbReference>
<evidence type="ECO:0000313" key="8">
    <source>
        <dbReference type="EMBL" id="NHC33973.1"/>
    </source>
</evidence>
<accession>A0A9X5I315</accession>
<dbReference type="Proteomes" id="UP000031532">
    <property type="component" value="Unassembled WGS sequence"/>
</dbReference>
<dbReference type="PANTHER" id="PTHR30469:SF15">
    <property type="entry name" value="HLYD FAMILY OF SECRETION PROTEINS"/>
    <property type="match status" value="1"/>
</dbReference>
<dbReference type="RefSeq" id="WP_052290019.1">
    <property type="nucleotide sequence ID" value="NZ_JTJC03000001.1"/>
</dbReference>
<keyword evidence="4" id="KW-0732">Signal</keyword>
<dbReference type="PANTHER" id="PTHR30469">
    <property type="entry name" value="MULTIDRUG RESISTANCE PROTEIN MDTA"/>
    <property type="match status" value="1"/>
</dbReference>
<dbReference type="InterPro" id="IPR058649">
    <property type="entry name" value="CzcB_C"/>
</dbReference>
<sequence length="445" mass="47771">MGAFHLFKAIALSAVVLSATAGCGILPKEAADAQSQSRAARQQQPPAVEVAIASTGKIRTEPEYTGTTLPLQEVSLRAQVEGRILKLLVDVGDRVKQGQVLAQQDNTILRTALNQEQAELAALKAEVARARNQVSNAKARVEQARLEFLQAQSDSQRQQQLVEQGAVAEQAAEQARTNAQSAAKVLKATEEEVRTEEQAVAAASDRVNAQQAAIAQAQEQLSYANIRSPINGVVTQKVTEEGNFLQANGEVLRLGDFRRVKVNVEISELALANLRVGQTVRVRLDAFPNQTFTGKISRISPAADRTARLVPIEVIIPNGNGRIGSGLLARVSFESNAASRVVVPETAVAQLGARSEERGARAKEGDNSRLPTPDSRLPNTATVFVLNGEKVAARSVKLGERVDGRVEILSGLQPGERFVARSGRPLKNGETVRLSVLSETQQQES</sequence>
<feature type="coiled-coil region" evidence="2">
    <location>
        <begin position="106"/>
        <end position="220"/>
    </location>
</feature>
<proteinExistence type="inferred from homology"/>
<evidence type="ECO:0000259" key="7">
    <source>
        <dbReference type="Pfam" id="PF25975"/>
    </source>
</evidence>
<dbReference type="Pfam" id="PF25975">
    <property type="entry name" value="CzcB_C"/>
    <property type="match status" value="1"/>
</dbReference>
<name>A0A9X5I315_9CYAN</name>
<evidence type="ECO:0000256" key="3">
    <source>
        <dbReference type="SAM" id="MobiDB-lite"/>
    </source>
</evidence>
<dbReference type="FunFam" id="2.40.30.170:FF:000010">
    <property type="entry name" value="Efflux RND transporter periplasmic adaptor subunit"/>
    <property type="match status" value="1"/>
</dbReference>
<dbReference type="GO" id="GO:0015562">
    <property type="term" value="F:efflux transmembrane transporter activity"/>
    <property type="evidence" value="ECO:0007669"/>
    <property type="project" value="TreeGrafter"/>
</dbReference>
<comment type="similarity">
    <text evidence="1">Belongs to the membrane fusion protein (MFP) (TC 8.A.1) family.</text>
</comment>
<dbReference type="Pfam" id="PF25954">
    <property type="entry name" value="Beta-barrel_RND_2"/>
    <property type="match status" value="1"/>
</dbReference>
<protein>
    <submittedName>
        <fullName evidence="8">Efflux RND transporter periplasmic adaptor subunit</fullName>
    </submittedName>
</protein>
<dbReference type="SUPFAM" id="SSF111369">
    <property type="entry name" value="HlyD-like secretion proteins"/>
    <property type="match status" value="2"/>
</dbReference>
<evidence type="ECO:0000259" key="6">
    <source>
        <dbReference type="Pfam" id="PF25954"/>
    </source>
</evidence>
<feature type="region of interest" description="Disordered" evidence="3">
    <location>
        <begin position="353"/>
        <end position="378"/>
    </location>
</feature>
<evidence type="ECO:0000313" key="9">
    <source>
        <dbReference type="Proteomes" id="UP000031532"/>
    </source>
</evidence>
<keyword evidence="2" id="KW-0175">Coiled coil</keyword>